<keyword evidence="3" id="KW-1185">Reference proteome</keyword>
<dbReference type="Pfam" id="PF07238">
    <property type="entry name" value="PilZ"/>
    <property type="match status" value="1"/>
</dbReference>
<comment type="caution">
    <text evidence="2">The sequence shown here is derived from an EMBL/GenBank/DDBJ whole genome shotgun (WGS) entry which is preliminary data.</text>
</comment>
<evidence type="ECO:0000313" key="2">
    <source>
        <dbReference type="EMBL" id="GLR90733.1"/>
    </source>
</evidence>
<accession>A0ABQ6B9L0</accession>
<evidence type="ECO:0000259" key="1">
    <source>
        <dbReference type="Pfam" id="PF07238"/>
    </source>
</evidence>
<dbReference type="Gene3D" id="2.40.10.220">
    <property type="entry name" value="predicted glycosyltransferase like domains"/>
    <property type="match status" value="1"/>
</dbReference>
<evidence type="ECO:0000313" key="3">
    <source>
        <dbReference type="Proteomes" id="UP001156905"/>
    </source>
</evidence>
<organism evidence="2 3">
    <name type="scientific">Bradyrhizobium iriomotense</name>
    <dbReference type="NCBI Taxonomy" id="441950"/>
    <lineage>
        <taxon>Bacteria</taxon>
        <taxon>Pseudomonadati</taxon>
        <taxon>Pseudomonadota</taxon>
        <taxon>Alphaproteobacteria</taxon>
        <taxon>Hyphomicrobiales</taxon>
        <taxon>Nitrobacteraceae</taxon>
        <taxon>Bradyrhizobium</taxon>
    </lineage>
</organism>
<reference evidence="3" key="1">
    <citation type="journal article" date="2019" name="Int. J. Syst. Evol. Microbiol.">
        <title>The Global Catalogue of Microorganisms (GCM) 10K type strain sequencing project: providing services to taxonomists for standard genome sequencing and annotation.</title>
        <authorList>
            <consortium name="The Broad Institute Genomics Platform"/>
            <consortium name="The Broad Institute Genome Sequencing Center for Infectious Disease"/>
            <person name="Wu L."/>
            <person name="Ma J."/>
        </authorList>
    </citation>
    <scope>NUCLEOTIDE SEQUENCE [LARGE SCALE GENOMIC DNA]</scope>
    <source>
        <strain evidence="3">NBRC 102520</strain>
    </source>
</reference>
<dbReference type="SUPFAM" id="SSF141371">
    <property type="entry name" value="PilZ domain-like"/>
    <property type="match status" value="1"/>
</dbReference>
<feature type="domain" description="PilZ" evidence="1">
    <location>
        <begin position="3"/>
        <end position="79"/>
    </location>
</feature>
<dbReference type="InterPro" id="IPR009875">
    <property type="entry name" value="PilZ_domain"/>
</dbReference>
<protein>
    <recommendedName>
        <fullName evidence="1">PilZ domain-containing protein</fullName>
    </recommendedName>
</protein>
<proteinExistence type="predicted"/>
<gene>
    <name evidence="2" type="ORF">GCM10007857_74480</name>
</gene>
<dbReference type="Proteomes" id="UP001156905">
    <property type="component" value="Unassembled WGS sequence"/>
</dbReference>
<sequence>MIEKRAAQRHRVFKGGTITFESRGVACTVRNLSSGGAAIDLDGRVLLPPSFTLSISSDQFARKCRTVWRNDKRLGLAFEQ</sequence>
<dbReference type="EMBL" id="BSOW01000037">
    <property type="protein sequence ID" value="GLR90733.1"/>
    <property type="molecule type" value="Genomic_DNA"/>
</dbReference>
<name>A0ABQ6B9L0_9BRAD</name>